<comment type="caution">
    <text evidence="4">The sequence shown here is derived from an EMBL/GenBank/DDBJ whole genome shotgun (WGS) entry which is preliminary data.</text>
</comment>
<dbReference type="Proteomes" id="UP001140453">
    <property type="component" value="Unassembled WGS sequence"/>
</dbReference>
<feature type="signal peptide" evidence="2">
    <location>
        <begin position="1"/>
        <end position="15"/>
    </location>
</feature>
<name>A0A9W8YPR8_9PEZI</name>
<dbReference type="InterPro" id="IPR018535">
    <property type="entry name" value="DUF1996"/>
</dbReference>
<feature type="chain" id="PRO_5040726510" description="DUF1996 domain-containing protein" evidence="2">
    <location>
        <begin position="16"/>
        <end position="329"/>
    </location>
</feature>
<evidence type="ECO:0000313" key="4">
    <source>
        <dbReference type="EMBL" id="KAJ4387537.1"/>
    </source>
</evidence>
<keyword evidence="5" id="KW-1185">Reference proteome</keyword>
<dbReference type="EMBL" id="JAPEVB010000005">
    <property type="protein sequence ID" value="KAJ4387537.1"/>
    <property type="molecule type" value="Genomic_DNA"/>
</dbReference>
<evidence type="ECO:0000313" key="5">
    <source>
        <dbReference type="Proteomes" id="UP001140453"/>
    </source>
</evidence>
<organism evidence="4 5">
    <name type="scientific">Gnomoniopsis smithogilvyi</name>
    <dbReference type="NCBI Taxonomy" id="1191159"/>
    <lineage>
        <taxon>Eukaryota</taxon>
        <taxon>Fungi</taxon>
        <taxon>Dikarya</taxon>
        <taxon>Ascomycota</taxon>
        <taxon>Pezizomycotina</taxon>
        <taxon>Sordariomycetes</taxon>
        <taxon>Sordariomycetidae</taxon>
        <taxon>Diaporthales</taxon>
        <taxon>Gnomoniaceae</taxon>
        <taxon>Gnomoniopsis</taxon>
    </lineage>
</organism>
<dbReference type="OrthoDB" id="74764at2759"/>
<feature type="domain" description="DUF1996" evidence="3">
    <location>
        <begin position="30"/>
        <end position="248"/>
    </location>
</feature>
<evidence type="ECO:0000256" key="2">
    <source>
        <dbReference type="SAM" id="SignalP"/>
    </source>
</evidence>
<accession>A0A9W8YPR8</accession>
<sequence length="329" mass="35673">MRVQVFFAFVAQVAAYTDIDVDMFMYKNIDPIVFPGEYNKSHLHTFFGSDAITINTTTSAELQAGCATAENPNDFSTYWVPTLLYTTDDGDSYDPVPVGRFTAYYNLGDSPAEVAIPQDLMMKAGSASAQTADAMDENAGIEWFCEDDDAPADKVAAAFPTTTCSTYLQTLVYFPNCVNEDTLNYTYTSSSYGTDNWCPSDMKVMPQLRFSIRYDVNSVLPDGWSGDAPLILSSGTSFSSHGDFINGWLPEAATNMIDTTDEKYTFAGVSGPNGDDGAGSVCKTTATDADPDHGTSNYAESVAAMEASDSTTKRQVGQGRFHSRRTASK</sequence>
<evidence type="ECO:0000256" key="1">
    <source>
        <dbReference type="SAM" id="MobiDB-lite"/>
    </source>
</evidence>
<reference evidence="4" key="1">
    <citation type="submission" date="2022-10" db="EMBL/GenBank/DDBJ databases">
        <title>Tapping the CABI collections for fungal endophytes: first genome assemblies for Collariella, Neodidymelliopsis, Ascochyta clinopodiicola, Didymella pomorum, Didymosphaeria variabile, Neocosmospora piperis and Neocucurbitaria cava.</title>
        <authorList>
            <person name="Hill R."/>
        </authorList>
    </citation>
    <scope>NUCLEOTIDE SEQUENCE</scope>
    <source>
        <strain evidence="4">IMI 355082</strain>
    </source>
</reference>
<feature type="region of interest" description="Disordered" evidence="1">
    <location>
        <begin position="274"/>
        <end position="329"/>
    </location>
</feature>
<dbReference type="AlphaFoldDB" id="A0A9W8YPR8"/>
<dbReference type="PANTHER" id="PTHR43662">
    <property type="match status" value="1"/>
</dbReference>
<protein>
    <recommendedName>
        <fullName evidence="3">DUF1996 domain-containing protein</fullName>
    </recommendedName>
</protein>
<proteinExistence type="predicted"/>
<evidence type="ECO:0000259" key="3">
    <source>
        <dbReference type="Pfam" id="PF09362"/>
    </source>
</evidence>
<dbReference type="PANTHER" id="PTHR43662:SF12">
    <property type="entry name" value="DUF1996 DOMAIN-CONTAINING PROTEIN-RELATED"/>
    <property type="match status" value="1"/>
</dbReference>
<keyword evidence="2" id="KW-0732">Signal</keyword>
<dbReference type="Pfam" id="PF09362">
    <property type="entry name" value="DUF1996"/>
    <property type="match status" value="1"/>
</dbReference>
<gene>
    <name evidence="4" type="ORF">N0V93_008132</name>
</gene>